<evidence type="ECO:0000256" key="1">
    <source>
        <dbReference type="SAM" id="MobiDB-lite"/>
    </source>
</evidence>
<keyword evidence="2" id="KW-0732">Signal</keyword>
<name>A0A2U3KYG0_9BACT</name>
<accession>A0A2U3KYG0</accession>
<organism evidence="3 4">
    <name type="scientific">Candidatus Sulfotelmatobacter kueseliae</name>
    <dbReference type="NCBI Taxonomy" id="2042962"/>
    <lineage>
        <taxon>Bacteria</taxon>
        <taxon>Pseudomonadati</taxon>
        <taxon>Acidobacteriota</taxon>
        <taxon>Terriglobia</taxon>
        <taxon>Terriglobales</taxon>
        <taxon>Candidatus Korobacteraceae</taxon>
        <taxon>Candidatus Sulfotelmatobacter</taxon>
    </lineage>
</organism>
<evidence type="ECO:0000313" key="3">
    <source>
        <dbReference type="EMBL" id="SPF44672.1"/>
    </source>
</evidence>
<dbReference type="AlphaFoldDB" id="A0A2U3KYG0"/>
<feature type="chain" id="PRO_5015588139" description="FG-GAP repeat protein" evidence="2">
    <location>
        <begin position="22"/>
        <end position="202"/>
    </location>
</feature>
<feature type="signal peptide" evidence="2">
    <location>
        <begin position="1"/>
        <end position="21"/>
    </location>
</feature>
<dbReference type="EMBL" id="OMOD01000150">
    <property type="protein sequence ID" value="SPF44672.1"/>
    <property type="molecule type" value="Genomic_DNA"/>
</dbReference>
<dbReference type="OrthoDB" id="594838at2"/>
<reference evidence="4" key="1">
    <citation type="submission" date="2018-02" db="EMBL/GenBank/DDBJ databases">
        <authorList>
            <person name="Hausmann B."/>
        </authorList>
    </citation>
    <scope>NUCLEOTIDE SEQUENCE [LARGE SCALE GENOMIC DNA]</scope>
    <source>
        <strain evidence="4">Peat soil MAG SbA1</strain>
    </source>
</reference>
<evidence type="ECO:0000256" key="2">
    <source>
        <dbReference type="SAM" id="SignalP"/>
    </source>
</evidence>
<feature type="region of interest" description="Disordered" evidence="1">
    <location>
        <begin position="21"/>
        <end position="40"/>
    </location>
</feature>
<sequence length="202" mass="22096">MSYTRFLLPILAGLMITTASAQTKPVPPPPAHAKPPSPAVTDDFIHKQFGDNCSLLDGPAQFVADLDDDGVDDLVVAAKCKNPMADKDEYSFVVADPYDSFLGFGNVKVTSSFGSDAPERRGVSLLIIHGEGHDAWRAETPKAKFLLINLPFKTLTVKRLTLKKKTVLGIYMEETGEGENISSVVFWDGKKYKYQPLGSTME</sequence>
<gene>
    <name evidence="3" type="ORF">SBA1_550037</name>
</gene>
<dbReference type="Proteomes" id="UP000238701">
    <property type="component" value="Unassembled WGS sequence"/>
</dbReference>
<proteinExistence type="predicted"/>
<evidence type="ECO:0008006" key="5">
    <source>
        <dbReference type="Google" id="ProtNLM"/>
    </source>
</evidence>
<protein>
    <recommendedName>
        <fullName evidence="5">FG-GAP repeat protein</fullName>
    </recommendedName>
</protein>
<evidence type="ECO:0000313" key="4">
    <source>
        <dbReference type="Proteomes" id="UP000238701"/>
    </source>
</evidence>
<feature type="compositionally biased region" description="Pro residues" evidence="1">
    <location>
        <begin position="25"/>
        <end position="38"/>
    </location>
</feature>